<proteinExistence type="predicted"/>
<reference evidence="1" key="1">
    <citation type="submission" date="2018-06" db="EMBL/GenBank/DDBJ databases">
        <title>Paenibacillus xerothermodurans sp. nov. an extremely dry heat resistant spore forming bacterium isolated from the soil of Cape Canaveral, Florida.</title>
        <authorList>
            <person name="Seuylemezian A."/>
            <person name="Kaur N."/>
            <person name="Patil P."/>
            <person name="Patil P."/>
            <person name="Mayilraj S."/>
            <person name="Vaishampayan P."/>
        </authorList>
    </citation>
    <scope>NUCLEOTIDE SEQUENCE [LARGE SCALE GENOMIC DNA]</scope>
    <source>
        <strain evidence="1">ATCC 27380</strain>
    </source>
</reference>
<comment type="caution">
    <text evidence="1">The sequence shown here is derived from an EMBL/GenBank/DDBJ whole genome shotgun (WGS) entry which is preliminary data.</text>
</comment>
<sequence length="50" mass="6123">MRLMSNEILIDSYYKALDLKLEVEFIELLREEIRRRKLNLDFLHKEAQVS</sequence>
<dbReference type="Gene3D" id="1.10.287.1100">
    <property type="entry name" value="Sporulation inhibitor A"/>
    <property type="match status" value="1"/>
</dbReference>
<keyword evidence="1" id="KW-0649">Protein kinase inhibitor</keyword>
<keyword evidence="2" id="KW-1185">Reference proteome</keyword>
<dbReference type="Proteomes" id="UP000214746">
    <property type="component" value="Unassembled WGS sequence"/>
</dbReference>
<evidence type="ECO:0000313" key="1">
    <source>
        <dbReference type="EMBL" id="PZE21310.1"/>
    </source>
</evidence>
<dbReference type="Pfam" id="PF08970">
    <property type="entry name" value="Sda"/>
    <property type="match status" value="1"/>
</dbReference>
<dbReference type="InterPro" id="IPR015064">
    <property type="entry name" value="Sda"/>
</dbReference>
<dbReference type="EMBL" id="NHRJ02000003">
    <property type="protein sequence ID" value="PZE21310.1"/>
    <property type="molecule type" value="Genomic_DNA"/>
</dbReference>
<accession>A0A2W1NCC4</accession>
<dbReference type="AlphaFoldDB" id="A0A2W1NCC4"/>
<name>A0A2W1NCC4_PAEXE</name>
<protein>
    <submittedName>
        <fullName evidence="1">Sporulation histidine kinase inhibitor Sda</fullName>
    </submittedName>
</protein>
<evidence type="ECO:0000313" key="2">
    <source>
        <dbReference type="Proteomes" id="UP000214746"/>
    </source>
</evidence>
<dbReference type="InterPro" id="IPR036916">
    <property type="entry name" value="Sda_sf"/>
</dbReference>
<dbReference type="SUPFAM" id="SSF100985">
    <property type="entry name" value="Sporulation inhibitor Sda"/>
    <property type="match status" value="1"/>
</dbReference>
<organism evidence="1 2">
    <name type="scientific">Paenibacillus xerothermodurans</name>
    <dbReference type="NCBI Taxonomy" id="1977292"/>
    <lineage>
        <taxon>Bacteria</taxon>
        <taxon>Bacillati</taxon>
        <taxon>Bacillota</taxon>
        <taxon>Bacilli</taxon>
        <taxon>Bacillales</taxon>
        <taxon>Paenibacillaceae</taxon>
        <taxon>Paenibacillus</taxon>
    </lineage>
</organism>
<gene>
    <name evidence="1" type="ORF">CBW46_008060</name>
</gene>